<dbReference type="GO" id="GO:0016020">
    <property type="term" value="C:membrane"/>
    <property type="evidence" value="ECO:0007669"/>
    <property type="project" value="InterPro"/>
</dbReference>
<organism evidence="3 4">
    <name type="scientific">Sporosarcina globispora</name>
    <name type="common">Bacillus globisporus</name>
    <dbReference type="NCBI Taxonomy" id="1459"/>
    <lineage>
        <taxon>Bacteria</taxon>
        <taxon>Bacillati</taxon>
        <taxon>Bacillota</taxon>
        <taxon>Bacilli</taxon>
        <taxon>Bacillales</taxon>
        <taxon>Caryophanaceae</taxon>
        <taxon>Sporosarcina</taxon>
    </lineage>
</organism>
<keyword evidence="1" id="KW-0812">Transmembrane</keyword>
<dbReference type="EMBL" id="LGUF01000007">
    <property type="protein sequence ID" value="KON89840.1"/>
    <property type="molecule type" value="Genomic_DNA"/>
</dbReference>
<reference evidence="4" key="1">
    <citation type="submission" date="2015-07" db="EMBL/GenBank/DDBJ databases">
        <title>Fjat-10036 dsm4.</title>
        <authorList>
            <person name="Liu B."/>
            <person name="Wang J."/>
            <person name="Zhu Y."/>
            <person name="Liu G."/>
            <person name="Chen Q."/>
            <person name="Chen Z."/>
            <person name="Lan J."/>
            <person name="Che J."/>
            <person name="Ge C."/>
            <person name="Shi H."/>
            <person name="Pan Z."/>
            <person name="Liu X."/>
        </authorList>
    </citation>
    <scope>NUCLEOTIDE SEQUENCE [LARGE SCALE GENOMIC DNA]</scope>
    <source>
        <strain evidence="4">DSM 4</strain>
    </source>
</reference>
<feature type="transmembrane region" description="Helical" evidence="1">
    <location>
        <begin position="12"/>
        <end position="45"/>
    </location>
</feature>
<dbReference type="PATRIC" id="fig|1459.3.peg.5600"/>
<dbReference type="RefSeq" id="WP_053437206.1">
    <property type="nucleotide sequence ID" value="NZ_LGUF01000007.1"/>
</dbReference>
<comment type="caution">
    <text evidence="3">The sequence shown here is derived from an EMBL/GenBank/DDBJ whole genome shotgun (WGS) entry which is preliminary data.</text>
</comment>
<protein>
    <submittedName>
        <fullName evidence="3">Cell wall-active antibiotics response protein</fullName>
    </submittedName>
</protein>
<dbReference type="STRING" id="1459.AF332_25500"/>
<name>A0A0M0GIT5_SPOGL</name>
<dbReference type="InterPro" id="IPR016975">
    <property type="entry name" value="Cell_wall_LiaF"/>
</dbReference>
<dbReference type="PIRSF" id="PIRSF031509">
    <property type="entry name" value="Cell_wall_LiaF/YvqF"/>
    <property type="match status" value="1"/>
</dbReference>
<keyword evidence="1" id="KW-0472">Membrane</keyword>
<sequence length="244" mass="27994">MNINNKSDYMSWIIILGIVFLFVEIAFFNSGVIFSLLVPIGMVYIGRKWMPRSRGKWLFWLGLIFLLINVFSMMTLKFFLLAILVHLLIQFGQSKKDPKRIKPEFKEPAVNLHKETVVKKNPLFSNIFVGQQKTPEHVYEWNDINIQTGIGDTVIDLSYTVIPKGETVIFIRNFIGNVQVLVPYDVEVSVSHSAIVGKARIFEHEESKMFNQLLQLQTPGYDQAGQRVKIFTSLAVGDIEVKRV</sequence>
<evidence type="ECO:0000313" key="4">
    <source>
        <dbReference type="Proteomes" id="UP000037109"/>
    </source>
</evidence>
<dbReference type="OrthoDB" id="2351415at2"/>
<dbReference type="Proteomes" id="UP000037109">
    <property type="component" value="Unassembled WGS sequence"/>
</dbReference>
<dbReference type="Pfam" id="PF09922">
    <property type="entry name" value="LiaF-like_C"/>
    <property type="match status" value="1"/>
</dbReference>
<dbReference type="NCBIfam" id="NF040535">
    <property type="entry name" value="LiaF_C_term"/>
    <property type="match status" value="1"/>
</dbReference>
<keyword evidence="1" id="KW-1133">Transmembrane helix</keyword>
<keyword evidence="4" id="KW-1185">Reference proteome</keyword>
<feature type="transmembrane region" description="Helical" evidence="1">
    <location>
        <begin position="57"/>
        <end position="89"/>
    </location>
</feature>
<feature type="domain" description="Cell wall-active antibiotics response LiaF-like C-terminal" evidence="2">
    <location>
        <begin position="128"/>
        <end position="241"/>
    </location>
</feature>
<accession>A0A0M0GIT5</accession>
<dbReference type="InterPro" id="IPR024425">
    <property type="entry name" value="LiaF-like_C"/>
</dbReference>
<dbReference type="AlphaFoldDB" id="A0A0M0GIT5"/>
<evidence type="ECO:0000256" key="1">
    <source>
        <dbReference type="SAM" id="Phobius"/>
    </source>
</evidence>
<evidence type="ECO:0000259" key="2">
    <source>
        <dbReference type="Pfam" id="PF09922"/>
    </source>
</evidence>
<dbReference type="InterPro" id="IPR047793">
    <property type="entry name" value="LiaF_C"/>
</dbReference>
<gene>
    <name evidence="3" type="ORF">AF332_25500</name>
</gene>
<evidence type="ECO:0000313" key="3">
    <source>
        <dbReference type="EMBL" id="KON89840.1"/>
    </source>
</evidence>
<proteinExistence type="predicted"/>